<dbReference type="HOGENOM" id="CLU_1545148_0_0_7"/>
<dbReference type="RefSeq" id="WP_015337049.1">
    <property type="nucleotide sequence ID" value="NC_020055.1"/>
</dbReference>
<protein>
    <recommendedName>
        <fullName evidence="1">DUF6933 domain-containing protein</fullName>
    </recommendedName>
</protein>
<evidence type="ECO:0000259" key="1">
    <source>
        <dbReference type="Pfam" id="PF22016"/>
    </source>
</evidence>
<accession>L0RCI2</accession>
<dbReference type="STRING" id="1121451.DESAM_22182"/>
<organism evidence="2 3">
    <name type="scientific">Maridesulfovibrio hydrothermalis AM13 = DSM 14728</name>
    <dbReference type="NCBI Taxonomy" id="1121451"/>
    <lineage>
        <taxon>Bacteria</taxon>
        <taxon>Pseudomonadati</taxon>
        <taxon>Thermodesulfobacteriota</taxon>
        <taxon>Desulfovibrionia</taxon>
        <taxon>Desulfovibrionales</taxon>
        <taxon>Desulfovibrionaceae</taxon>
        <taxon>Maridesulfovibrio</taxon>
    </lineage>
</organism>
<name>L0RCI2_9BACT</name>
<evidence type="ECO:0000313" key="2">
    <source>
        <dbReference type="EMBL" id="CCO24449.1"/>
    </source>
</evidence>
<proteinExistence type="predicted"/>
<evidence type="ECO:0000313" key="3">
    <source>
        <dbReference type="Proteomes" id="UP000010808"/>
    </source>
</evidence>
<dbReference type="KEGG" id="dhy:DESAM_22182"/>
<dbReference type="OrthoDB" id="9801392at2"/>
<dbReference type="Pfam" id="PF22016">
    <property type="entry name" value="DUF6933"/>
    <property type="match status" value="1"/>
</dbReference>
<reference evidence="2 3" key="1">
    <citation type="submission" date="2012-10" db="EMBL/GenBank/DDBJ databases">
        <authorList>
            <person name="Genoscope - CEA"/>
        </authorList>
    </citation>
    <scope>NUCLEOTIDE SEQUENCE [LARGE SCALE GENOMIC DNA]</scope>
    <source>
        <strain evidence="3">AM13 / DSM 14728</strain>
    </source>
</reference>
<dbReference type="AlphaFoldDB" id="L0RCI2"/>
<dbReference type="PATRIC" id="fig|1121451.3.peg.2402"/>
<dbReference type="EMBL" id="FO203522">
    <property type="protein sequence ID" value="CCO24449.1"/>
    <property type="molecule type" value="Genomic_DNA"/>
</dbReference>
<keyword evidence="3" id="KW-1185">Reference proteome</keyword>
<dbReference type="Proteomes" id="UP000010808">
    <property type="component" value="Chromosome"/>
</dbReference>
<dbReference type="InterPro" id="IPR053864">
    <property type="entry name" value="DUF6933"/>
</dbReference>
<sequence>MPYIGCTKKLLNELKVNDCAEQSDFRGLRGWHGNTFRLYRSKAVLLVNDQTRFAIFIPRLVKKDFSNFDPIFRDRFKEALEWTNADAGLVAKALLQCGGCTYGKTHNRSVLGTMNDMKQAIEHILWYKFDRLPKTPEEIRYVTMHLNKTPYQGKDLNKYVFAAVNMRQMLTEL</sequence>
<gene>
    <name evidence="2" type="ORF">DESAM_22182</name>
</gene>
<dbReference type="eggNOG" id="ENOG5032D82">
    <property type="taxonomic scope" value="Bacteria"/>
</dbReference>
<feature type="domain" description="DUF6933" evidence="1">
    <location>
        <begin position="3"/>
        <end position="161"/>
    </location>
</feature>